<accession>A0AAD7BXY9</accession>
<proteinExistence type="predicted"/>
<dbReference type="PROSITE" id="PS50865">
    <property type="entry name" value="ZF_MYND_2"/>
    <property type="match status" value="1"/>
</dbReference>
<dbReference type="EMBL" id="JARKIF010000008">
    <property type="protein sequence ID" value="KAJ7633265.1"/>
    <property type="molecule type" value="Genomic_DNA"/>
</dbReference>
<evidence type="ECO:0000256" key="1">
    <source>
        <dbReference type="ARBA" id="ARBA00022723"/>
    </source>
</evidence>
<dbReference type="InterPro" id="IPR002893">
    <property type="entry name" value="Znf_MYND"/>
</dbReference>
<name>A0AAD7BXY9_9AGAR</name>
<dbReference type="GO" id="GO:0008270">
    <property type="term" value="F:zinc ion binding"/>
    <property type="evidence" value="ECO:0007669"/>
    <property type="project" value="UniProtKB-KW"/>
</dbReference>
<evidence type="ECO:0000256" key="3">
    <source>
        <dbReference type="ARBA" id="ARBA00022833"/>
    </source>
</evidence>
<keyword evidence="3" id="KW-0862">Zinc</keyword>
<evidence type="ECO:0000259" key="5">
    <source>
        <dbReference type="PROSITE" id="PS50865"/>
    </source>
</evidence>
<sequence>MHECLRLSALQNLPISVRRAAQAAISGPTDRIAWIVATMMKPNNTSSMIYLLPLAYRLLDPTRIPSTDPDCAVLTPAEADATHTATYALDAVARTQTIPGDVAADIWSRVWLWHQFFEAHYRVHEEQLQEWRQCCRTVQAAHWLQHHTHMKPIIKSTPGFYSVVSRAWIAALSVTGSPQNSAAPLFTPVATFIADEDLISTPQRLEDFVGDHGPSSIATLALEHARHSLDLIEDVSQRRTGFHFLFNVVVFISIIQKASHGAHHMELPSRMVSQLARQDILWVLVRAIDAAILKSTGSERKPIILQSLSSLKMLFNNEKLYAVRSTISASLVGIVAACGREPSLTETHDTLKTFLREHIPSCSIYWGDRAGSQVVSALDINDSAVPEFSPELRDAWTNFDALARDRAAFSESFDSTGVVRMKACDNTLCTTFGPMTVFKRCSGCATLFYCSVQCQAVDWNNGHRTACKLHIYLLRGRPSTNPPTSRQRAFMRAILHRDYMHLKLKIYTEAVRTMHLSGDPNAGYFVMFDYMRGDAVVDVHSLALESEDLTWLCEMEGEWDEIEARAGT</sequence>
<dbReference type="Gene3D" id="6.10.140.2220">
    <property type="match status" value="1"/>
</dbReference>
<protein>
    <recommendedName>
        <fullName evidence="5">MYND-type domain-containing protein</fullName>
    </recommendedName>
</protein>
<feature type="domain" description="MYND-type" evidence="5">
    <location>
        <begin position="429"/>
        <end position="467"/>
    </location>
</feature>
<dbReference type="SUPFAM" id="SSF144232">
    <property type="entry name" value="HIT/MYND zinc finger-like"/>
    <property type="match status" value="1"/>
</dbReference>
<keyword evidence="2 4" id="KW-0863">Zinc-finger</keyword>
<dbReference type="AlphaFoldDB" id="A0AAD7BXY9"/>
<organism evidence="6 7">
    <name type="scientific">Roridomyces roridus</name>
    <dbReference type="NCBI Taxonomy" id="1738132"/>
    <lineage>
        <taxon>Eukaryota</taxon>
        <taxon>Fungi</taxon>
        <taxon>Dikarya</taxon>
        <taxon>Basidiomycota</taxon>
        <taxon>Agaricomycotina</taxon>
        <taxon>Agaricomycetes</taxon>
        <taxon>Agaricomycetidae</taxon>
        <taxon>Agaricales</taxon>
        <taxon>Marasmiineae</taxon>
        <taxon>Mycenaceae</taxon>
        <taxon>Roridomyces</taxon>
    </lineage>
</organism>
<evidence type="ECO:0000256" key="2">
    <source>
        <dbReference type="ARBA" id="ARBA00022771"/>
    </source>
</evidence>
<comment type="caution">
    <text evidence="6">The sequence shown here is derived from an EMBL/GenBank/DDBJ whole genome shotgun (WGS) entry which is preliminary data.</text>
</comment>
<evidence type="ECO:0000313" key="7">
    <source>
        <dbReference type="Proteomes" id="UP001221142"/>
    </source>
</evidence>
<evidence type="ECO:0000256" key="4">
    <source>
        <dbReference type="PROSITE-ProRule" id="PRU00134"/>
    </source>
</evidence>
<keyword evidence="1" id="KW-0479">Metal-binding</keyword>
<dbReference type="Proteomes" id="UP001221142">
    <property type="component" value="Unassembled WGS sequence"/>
</dbReference>
<reference evidence="6" key="1">
    <citation type="submission" date="2023-03" db="EMBL/GenBank/DDBJ databases">
        <title>Massive genome expansion in bonnet fungi (Mycena s.s.) driven by repeated elements and novel gene families across ecological guilds.</title>
        <authorList>
            <consortium name="Lawrence Berkeley National Laboratory"/>
            <person name="Harder C.B."/>
            <person name="Miyauchi S."/>
            <person name="Viragh M."/>
            <person name="Kuo A."/>
            <person name="Thoen E."/>
            <person name="Andreopoulos B."/>
            <person name="Lu D."/>
            <person name="Skrede I."/>
            <person name="Drula E."/>
            <person name="Henrissat B."/>
            <person name="Morin E."/>
            <person name="Kohler A."/>
            <person name="Barry K."/>
            <person name="LaButti K."/>
            <person name="Morin E."/>
            <person name="Salamov A."/>
            <person name="Lipzen A."/>
            <person name="Mereny Z."/>
            <person name="Hegedus B."/>
            <person name="Baldrian P."/>
            <person name="Stursova M."/>
            <person name="Weitz H."/>
            <person name="Taylor A."/>
            <person name="Grigoriev I.V."/>
            <person name="Nagy L.G."/>
            <person name="Martin F."/>
            <person name="Kauserud H."/>
        </authorList>
    </citation>
    <scope>NUCLEOTIDE SEQUENCE</scope>
    <source>
        <strain evidence="6">9284</strain>
    </source>
</reference>
<keyword evidence="7" id="KW-1185">Reference proteome</keyword>
<dbReference type="Pfam" id="PF01753">
    <property type="entry name" value="zf-MYND"/>
    <property type="match status" value="1"/>
</dbReference>
<gene>
    <name evidence="6" type="ORF">FB45DRAFT_1003363</name>
</gene>
<evidence type="ECO:0000313" key="6">
    <source>
        <dbReference type="EMBL" id="KAJ7633265.1"/>
    </source>
</evidence>